<dbReference type="SUPFAM" id="SSF57884">
    <property type="entry name" value="Ada DNA repair protein, N-terminal domain (N-Ada 10)"/>
    <property type="match status" value="1"/>
</dbReference>
<dbReference type="InterPro" id="IPR044929">
    <property type="entry name" value="DNA/RNA_non-sp_Endonuclease_sf"/>
</dbReference>
<dbReference type="InterPro" id="IPR004026">
    <property type="entry name" value="Ada_DNA_repair_Zn-bd"/>
</dbReference>
<comment type="caution">
    <text evidence="6">The sequence shown here is derived from an EMBL/GenBank/DDBJ whole genome shotgun (WGS) entry which is preliminary data.</text>
</comment>
<feature type="compositionally biased region" description="Low complexity" evidence="2">
    <location>
        <begin position="82"/>
        <end position="94"/>
    </location>
</feature>
<feature type="chain" id="PRO_5045841470" evidence="3">
    <location>
        <begin position="18"/>
        <end position="386"/>
    </location>
</feature>
<accession>A0ABT7XDZ9</accession>
<feature type="region of interest" description="Disordered" evidence="2">
    <location>
        <begin position="313"/>
        <end position="335"/>
    </location>
</feature>
<keyword evidence="6" id="KW-0540">Nuclease</keyword>
<gene>
    <name evidence="6" type="ORF">QVN30_04800</name>
</gene>
<dbReference type="EMBL" id="JAUEIQ010000003">
    <property type="protein sequence ID" value="MDN0063624.1"/>
    <property type="molecule type" value="Genomic_DNA"/>
</dbReference>
<feature type="region of interest" description="Disordered" evidence="2">
    <location>
        <begin position="27"/>
        <end position="94"/>
    </location>
</feature>
<keyword evidence="3" id="KW-0732">Signal</keyword>
<protein>
    <submittedName>
        <fullName evidence="6">DNA/RNA non-specific endonuclease</fullName>
    </submittedName>
</protein>
<sequence>MLRARLIAMLALALALALTGCGDSDKDAAPEITYESAQVAEPEETPVDESDGAEVVEEPDAVEQPPEVSESGPEPQEPLPEPASEQPQEEQPQPQGVAYLTWNAAQYPDYYTVTGAAAYDPAVVPGTVAYLPLDRLGRATGVVACITGAQRAVARDDTRDDDDAVDDDPVGWPQDNQIAVVPGITEQDYKGYLWNRSHLLAHSLGGNAARENIVAGTRCMNVGQCDNRGGMAYCESRARDYLDSHPNGWLYYAVTPAYEGSEPICRGLWIDMRSDDASIDQRVFVFNAANGYQIDYTGASAVGYSSTTVKAAPAEPVQEQTPTQDAGAAGPESPSATYVLNTNTGKFHLPSCSSVDQMADHNKQEFTGTRDEAIALGYDPCGRCHP</sequence>
<dbReference type="RefSeq" id="WP_289835645.1">
    <property type="nucleotide sequence ID" value="NZ_JAUEIQ010000003.1"/>
</dbReference>
<dbReference type="PROSITE" id="PS51257">
    <property type="entry name" value="PROKAR_LIPOPROTEIN"/>
    <property type="match status" value="1"/>
</dbReference>
<keyword evidence="1" id="KW-0010">Activator</keyword>
<evidence type="ECO:0000259" key="5">
    <source>
        <dbReference type="Pfam" id="PF13930"/>
    </source>
</evidence>
<dbReference type="Gene3D" id="3.40.10.10">
    <property type="entry name" value="DNA Methylphosphotriester Repair Domain"/>
    <property type="match status" value="1"/>
</dbReference>
<evidence type="ECO:0000313" key="7">
    <source>
        <dbReference type="Proteomes" id="UP001168435"/>
    </source>
</evidence>
<evidence type="ECO:0000259" key="4">
    <source>
        <dbReference type="Pfam" id="PF02805"/>
    </source>
</evidence>
<dbReference type="Pfam" id="PF13930">
    <property type="entry name" value="Endonuclea_NS_2"/>
    <property type="match status" value="1"/>
</dbReference>
<evidence type="ECO:0000256" key="3">
    <source>
        <dbReference type="SAM" id="SignalP"/>
    </source>
</evidence>
<organism evidence="6 7">
    <name type="scientific">Collinsella ihumii</name>
    <dbReference type="NCBI Taxonomy" id="1720204"/>
    <lineage>
        <taxon>Bacteria</taxon>
        <taxon>Bacillati</taxon>
        <taxon>Actinomycetota</taxon>
        <taxon>Coriobacteriia</taxon>
        <taxon>Coriobacteriales</taxon>
        <taxon>Coriobacteriaceae</taxon>
        <taxon>Collinsella</taxon>
    </lineage>
</organism>
<evidence type="ECO:0000256" key="1">
    <source>
        <dbReference type="ARBA" id="ARBA00023159"/>
    </source>
</evidence>
<keyword evidence="6" id="KW-0378">Hydrolase</keyword>
<reference evidence="6" key="1">
    <citation type="submission" date="2023-06" db="EMBL/GenBank/DDBJ databases">
        <authorList>
            <person name="Zeman M."/>
            <person name="Kubasova T."/>
            <person name="Jahodarova E."/>
            <person name="Nykrynova M."/>
            <person name="Rychlik I."/>
        </authorList>
    </citation>
    <scope>NUCLEOTIDE SEQUENCE</scope>
    <source>
        <strain evidence="6">176_SSukc20</strain>
    </source>
</reference>
<dbReference type="Gene3D" id="3.40.570.10">
    <property type="entry name" value="Extracellular Endonuclease, subunit A"/>
    <property type="match status" value="1"/>
</dbReference>
<reference evidence="6" key="2">
    <citation type="submission" date="2024-05" db="EMBL/GenBank/DDBJ databases">
        <title>Identification and characterization of horizontal gene transfer across gut microbiota members of farm animals based on homology search.</title>
        <authorList>
            <person name="Schwarzerova J."/>
            <person name="Nykrynova M."/>
            <person name="Jureckova K."/>
            <person name="Cejkova D."/>
            <person name="Rychlik I."/>
        </authorList>
    </citation>
    <scope>NUCLEOTIDE SEQUENCE</scope>
    <source>
        <strain evidence="6">176_SSukc20</strain>
    </source>
</reference>
<dbReference type="GO" id="GO:0004519">
    <property type="term" value="F:endonuclease activity"/>
    <property type="evidence" value="ECO:0007669"/>
    <property type="project" value="UniProtKB-KW"/>
</dbReference>
<dbReference type="InterPro" id="IPR044927">
    <property type="entry name" value="Endonuclea_NS_2"/>
</dbReference>
<evidence type="ECO:0000313" key="6">
    <source>
        <dbReference type="EMBL" id="MDN0063624.1"/>
    </source>
</evidence>
<feature type="signal peptide" evidence="3">
    <location>
        <begin position="1"/>
        <end position="17"/>
    </location>
</feature>
<keyword evidence="6" id="KW-0255">Endonuclease</keyword>
<keyword evidence="7" id="KW-1185">Reference proteome</keyword>
<evidence type="ECO:0000256" key="2">
    <source>
        <dbReference type="SAM" id="MobiDB-lite"/>
    </source>
</evidence>
<name>A0ABT7XDZ9_9ACTN</name>
<dbReference type="InterPro" id="IPR035451">
    <property type="entry name" value="Ada-like_dom_sf"/>
</dbReference>
<feature type="domain" description="Ada DNA repair metal-binding" evidence="4">
    <location>
        <begin position="338"/>
        <end position="386"/>
    </location>
</feature>
<dbReference type="Pfam" id="PF02805">
    <property type="entry name" value="Ada_Zn_binding"/>
    <property type="match status" value="1"/>
</dbReference>
<dbReference type="Proteomes" id="UP001168435">
    <property type="component" value="Unassembled WGS sequence"/>
</dbReference>
<feature type="compositionally biased region" description="Acidic residues" evidence="2">
    <location>
        <begin position="41"/>
        <end position="61"/>
    </location>
</feature>
<feature type="domain" description="Type VII secretion system protein EssD-like" evidence="5">
    <location>
        <begin position="185"/>
        <end position="274"/>
    </location>
</feature>
<proteinExistence type="predicted"/>